<reference evidence="1 2" key="1">
    <citation type="journal article" date="2024" name="Commun. Biol.">
        <title>Comparative genomic analysis of thermophilic fungi reveals convergent evolutionary adaptations and gene losses.</title>
        <authorList>
            <person name="Steindorff A.S."/>
            <person name="Aguilar-Pontes M.V."/>
            <person name="Robinson A.J."/>
            <person name="Andreopoulos B."/>
            <person name="LaButti K."/>
            <person name="Kuo A."/>
            <person name="Mondo S."/>
            <person name="Riley R."/>
            <person name="Otillar R."/>
            <person name="Haridas S."/>
            <person name="Lipzen A."/>
            <person name="Grimwood J."/>
            <person name="Schmutz J."/>
            <person name="Clum A."/>
            <person name="Reid I.D."/>
            <person name="Moisan M.C."/>
            <person name="Butler G."/>
            <person name="Nguyen T.T.M."/>
            <person name="Dewar K."/>
            <person name="Conant G."/>
            <person name="Drula E."/>
            <person name="Henrissat B."/>
            <person name="Hansel C."/>
            <person name="Singer S."/>
            <person name="Hutchinson M.I."/>
            <person name="de Vries R.P."/>
            <person name="Natvig D.O."/>
            <person name="Powell A.J."/>
            <person name="Tsang A."/>
            <person name="Grigoriev I.V."/>
        </authorList>
    </citation>
    <scope>NUCLEOTIDE SEQUENCE [LARGE SCALE GENOMIC DNA]</scope>
    <source>
        <strain evidence="1 2">CBS 494.80</strain>
    </source>
</reference>
<keyword evidence="2" id="KW-1185">Reference proteome</keyword>
<evidence type="ECO:0000313" key="2">
    <source>
        <dbReference type="Proteomes" id="UP001595075"/>
    </source>
</evidence>
<dbReference type="EMBL" id="JAZHXI010000003">
    <property type="protein sequence ID" value="KAL2073873.1"/>
    <property type="molecule type" value="Genomic_DNA"/>
</dbReference>
<protein>
    <submittedName>
        <fullName evidence="1">Uncharacterized protein</fullName>
    </submittedName>
</protein>
<accession>A0ABR4CVS7</accession>
<comment type="caution">
    <text evidence="1">The sequence shown here is derived from an EMBL/GenBank/DDBJ whole genome shotgun (WGS) entry which is preliminary data.</text>
</comment>
<proteinExistence type="predicted"/>
<sequence length="279" mass="32811">METSPPRTTPRPYTAERVIIQVPGRTPNEKFIHVSAKKLPVPVLLLVCYQSRVLGLNHYKLVLDTNSRPAKEDLPHLRNLPAVRGNRTQHQLLFPFERKAMMYIDLRRDYFVDSERKTDKHICGDLPSDFRGGRWWSKAELQDPRFTAWPIQHWFEIEDFRKAVPEKVLSRICNFALNYRHVPNPRYDIEERHCKIMVFKDAFERRNGRRFFIRPLVPKVREEDGNNGSRYKATIVLLRSLPDVAALKQAVDEGMVWDWLVHPEIDEKLREFLGGKSGD</sequence>
<gene>
    <name evidence="1" type="ORF">VTL71DRAFT_11199</name>
</gene>
<organism evidence="1 2">
    <name type="scientific">Oculimacula yallundae</name>
    <dbReference type="NCBI Taxonomy" id="86028"/>
    <lineage>
        <taxon>Eukaryota</taxon>
        <taxon>Fungi</taxon>
        <taxon>Dikarya</taxon>
        <taxon>Ascomycota</taxon>
        <taxon>Pezizomycotina</taxon>
        <taxon>Leotiomycetes</taxon>
        <taxon>Helotiales</taxon>
        <taxon>Ploettnerulaceae</taxon>
        <taxon>Oculimacula</taxon>
    </lineage>
</organism>
<dbReference type="Proteomes" id="UP001595075">
    <property type="component" value="Unassembled WGS sequence"/>
</dbReference>
<name>A0ABR4CVS7_9HELO</name>
<evidence type="ECO:0000313" key="1">
    <source>
        <dbReference type="EMBL" id="KAL2073873.1"/>
    </source>
</evidence>